<dbReference type="Gene3D" id="1.10.3720.10">
    <property type="entry name" value="MetI-like"/>
    <property type="match status" value="1"/>
</dbReference>
<dbReference type="AlphaFoldDB" id="A0A6J6SR37"/>
<dbReference type="CDD" id="cd06261">
    <property type="entry name" value="TM_PBP2"/>
    <property type="match status" value="1"/>
</dbReference>
<keyword evidence="7 8" id="KW-0472">Membrane</keyword>
<dbReference type="InterPro" id="IPR051789">
    <property type="entry name" value="Bact_Polyamine_Transport"/>
</dbReference>
<dbReference type="PROSITE" id="PS50928">
    <property type="entry name" value="ABC_TM1"/>
    <property type="match status" value="1"/>
</dbReference>
<feature type="transmembrane region" description="Helical" evidence="8">
    <location>
        <begin position="206"/>
        <end position="231"/>
    </location>
</feature>
<name>A0A6J6SR37_9ZZZZ</name>
<dbReference type="PANTHER" id="PTHR43848">
    <property type="entry name" value="PUTRESCINE TRANSPORT SYSTEM PERMEASE PROTEIN POTI"/>
    <property type="match status" value="1"/>
</dbReference>
<feature type="transmembrane region" description="Helical" evidence="8">
    <location>
        <begin position="26"/>
        <end position="51"/>
    </location>
</feature>
<feature type="transmembrane region" description="Helical" evidence="8">
    <location>
        <begin position="251"/>
        <end position="273"/>
    </location>
</feature>
<proteinExistence type="inferred from homology"/>
<accession>A0A6J6SR37</accession>
<evidence type="ECO:0000256" key="3">
    <source>
        <dbReference type="ARBA" id="ARBA00022448"/>
    </source>
</evidence>
<evidence type="ECO:0000256" key="8">
    <source>
        <dbReference type="SAM" id="Phobius"/>
    </source>
</evidence>
<evidence type="ECO:0000259" key="9">
    <source>
        <dbReference type="PROSITE" id="PS50928"/>
    </source>
</evidence>
<evidence type="ECO:0000256" key="6">
    <source>
        <dbReference type="ARBA" id="ARBA00022989"/>
    </source>
</evidence>
<evidence type="ECO:0000256" key="5">
    <source>
        <dbReference type="ARBA" id="ARBA00022692"/>
    </source>
</evidence>
<keyword evidence="4" id="KW-1003">Cell membrane</keyword>
<evidence type="ECO:0000313" key="10">
    <source>
        <dbReference type="EMBL" id="CAB4737138.1"/>
    </source>
</evidence>
<dbReference type="SUPFAM" id="SSF161098">
    <property type="entry name" value="MetI-like"/>
    <property type="match status" value="1"/>
</dbReference>
<protein>
    <submittedName>
        <fullName evidence="10">Unannotated protein</fullName>
    </submittedName>
</protein>
<dbReference type="PANTHER" id="PTHR43848:SF2">
    <property type="entry name" value="PUTRESCINE TRANSPORT SYSTEM PERMEASE PROTEIN POTI"/>
    <property type="match status" value="1"/>
</dbReference>
<sequence>MTSPEVSVAPAGVVSMESALRVIRSLFAWAGFIAVYLFLYTPLVTIGIFAFNDSTVQAPPWSGFTLQWFGAIGQNGLLFSALTFGLSVSLLVVAVASVVGTYFAVVVNSATGAAPRVLLAAVIIPAIVPGMVLGLSLAITFRLVGVPPGLWSIVIGHLAFTVPVVTLVVLTRLRRLDPSLTQASMDLGANGWRTFWHVTFPQLRTAILAAALLTLTLSFDEVVITFFLAGTQQTLPLFIWSQTRFGFTPEINAIVTIIGAVSIVLIVIATRVIEREVDPFAGTGRKRRSRRGR</sequence>
<evidence type="ECO:0000256" key="7">
    <source>
        <dbReference type="ARBA" id="ARBA00023136"/>
    </source>
</evidence>
<keyword evidence="6 8" id="KW-1133">Transmembrane helix</keyword>
<organism evidence="10">
    <name type="scientific">freshwater metagenome</name>
    <dbReference type="NCBI Taxonomy" id="449393"/>
    <lineage>
        <taxon>unclassified sequences</taxon>
        <taxon>metagenomes</taxon>
        <taxon>ecological metagenomes</taxon>
    </lineage>
</organism>
<keyword evidence="3" id="KW-0813">Transport</keyword>
<evidence type="ECO:0000256" key="4">
    <source>
        <dbReference type="ARBA" id="ARBA00022475"/>
    </source>
</evidence>
<dbReference type="EMBL" id="CAEZYW010000063">
    <property type="protein sequence ID" value="CAB4737138.1"/>
    <property type="molecule type" value="Genomic_DNA"/>
</dbReference>
<feature type="transmembrane region" description="Helical" evidence="8">
    <location>
        <begin position="150"/>
        <end position="170"/>
    </location>
</feature>
<keyword evidence="5 8" id="KW-0812">Transmembrane</keyword>
<comment type="similarity">
    <text evidence="2">Belongs to the binding-protein-dependent transport system permease family. CysTW subfamily.</text>
</comment>
<evidence type="ECO:0000256" key="2">
    <source>
        <dbReference type="ARBA" id="ARBA00007069"/>
    </source>
</evidence>
<gene>
    <name evidence="10" type="ORF">UFOPK2786_00555</name>
</gene>
<dbReference type="GO" id="GO:0055085">
    <property type="term" value="P:transmembrane transport"/>
    <property type="evidence" value="ECO:0007669"/>
    <property type="project" value="InterPro"/>
</dbReference>
<dbReference type="Pfam" id="PF00528">
    <property type="entry name" value="BPD_transp_1"/>
    <property type="match status" value="1"/>
</dbReference>
<feature type="transmembrane region" description="Helical" evidence="8">
    <location>
        <begin position="77"/>
        <end position="105"/>
    </location>
</feature>
<evidence type="ECO:0000256" key="1">
    <source>
        <dbReference type="ARBA" id="ARBA00004651"/>
    </source>
</evidence>
<dbReference type="InterPro" id="IPR000515">
    <property type="entry name" value="MetI-like"/>
</dbReference>
<dbReference type="GO" id="GO:0005886">
    <property type="term" value="C:plasma membrane"/>
    <property type="evidence" value="ECO:0007669"/>
    <property type="project" value="UniProtKB-SubCell"/>
</dbReference>
<feature type="transmembrane region" description="Helical" evidence="8">
    <location>
        <begin position="117"/>
        <end position="144"/>
    </location>
</feature>
<reference evidence="10" key="1">
    <citation type="submission" date="2020-05" db="EMBL/GenBank/DDBJ databases">
        <authorList>
            <person name="Chiriac C."/>
            <person name="Salcher M."/>
            <person name="Ghai R."/>
            <person name="Kavagutti S V."/>
        </authorList>
    </citation>
    <scope>NUCLEOTIDE SEQUENCE</scope>
</reference>
<comment type="subcellular location">
    <subcellularLocation>
        <location evidence="1">Cell membrane</location>
        <topology evidence="1">Multi-pass membrane protein</topology>
    </subcellularLocation>
</comment>
<feature type="domain" description="ABC transmembrane type-1" evidence="9">
    <location>
        <begin position="82"/>
        <end position="269"/>
    </location>
</feature>
<dbReference type="InterPro" id="IPR035906">
    <property type="entry name" value="MetI-like_sf"/>
</dbReference>